<name>A0ABU8SF00_9LACO</name>
<evidence type="ECO:0000256" key="6">
    <source>
        <dbReference type="SAM" id="Phobius"/>
    </source>
</evidence>
<keyword evidence="5 6" id="KW-0472">Membrane</keyword>
<evidence type="ECO:0000256" key="3">
    <source>
        <dbReference type="ARBA" id="ARBA00022692"/>
    </source>
</evidence>
<dbReference type="InterPro" id="IPR051401">
    <property type="entry name" value="GtrA_CellWall_Glycosyl"/>
</dbReference>
<evidence type="ECO:0000256" key="4">
    <source>
        <dbReference type="ARBA" id="ARBA00022989"/>
    </source>
</evidence>
<protein>
    <submittedName>
        <fullName evidence="8">GtrA family protein</fullName>
    </submittedName>
</protein>
<dbReference type="EMBL" id="JAWMWG010000001">
    <property type="protein sequence ID" value="MEJ6347965.1"/>
    <property type="molecule type" value="Genomic_DNA"/>
</dbReference>
<dbReference type="PANTHER" id="PTHR38459:SF1">
    <property type="entry name" value="PROPHAGE BACTOPRENOL-LINKED GLUCOSE TRANSLOCASE HOMOLOG"/>
    <property type="match status" value="1"/>
</dbReference>
<accession>A0ABU8SF00</accession>
<comment type="similarity">
    <text evidence="2">Belongs to the GtrA family.</text>
</comment>
<proteinExistence type="inferred from homology"/>
<dbReference type="PANTHER" id="PTHR38459">
    <property type="entry name" value="PROPHAGE BACTOPRENOL-LINKED GLUCOSE TRANSLOCASE HOMOLOG"/>
    <property type="match status" value="1"/>
</dbReference>
<feature type="domain" description="GtrA/DPMS transmembrane" evidence="7">
    <location>
        <begin position="17"/>
        <end position="129"/>
    </location>
</feature>
<dbReference type="Pfam" id="PF04138">
    <property type="entry name" value="GtrA_DPMS_TM"/>
    <property type="match status" value="1"/>
</dbReference>
<evidence type="ECO:0000256" key="5">
    <source>
        <dbReference type="ARBA" id="ARBA00023136"/>
    </source>
</evidence>
<dbReference type="InterPro" id="IPR007267">
    <property type="entry name" value="GtrA_DPMS_TM"/>
</dbReference>
<evidence type="ECO:0000256" key="1">
    <source>
        <dbReference type="ARBA" id="ARBA00004141"/>
    </source>
</evidence>
<evidence type="ECO:0000259" key="7">
    <source>
        <dbReference type="Pfam" id="PF04138"/>
    </source>
</evidence>
<gene>
    <name evidence="8" type="ORF">R4Y45_01820</name>
</gene>
<evidence type="ECO:0000256" key="2">
    <source>
        <dbReference type="ARBA" id="ARBA00009399"/>
    </source>
</evidence>
<evidence type="ECO:0000313" key="8">
    <source>
        <dbReference type="EMBL" id="MEJ6347965.1"/>
    </source>
</evidence>
<feature type="transmembrane region" description="Helical" evidence="6">
    <location>
        <begin position="103"/>
        <end position="123"/>
    </location>
</feature>
<feature type="transmembrane region" description="Helical" evidence="6">
    <location>
        <begin position="76"/>
        <end position="97"/>
    </location>
</feature>
<sequence length="140" mass="15923">MSPVTQRTKINRDFIIYCLIGVSGLVVDFGSFYILHTIIESTQVANFISSTLGLTSNFFLNAHFNFKVKDNLLKRYLNYYVVGLVGILFSNLILFIFTTKLGYNVFIIKLFALGVVTVAQYTFNKFVTFKQTADDEVTDN</sequence>
<feature type="transmembrane region" description="Helical" evidence="6">
    <location>
        <begin position="47"/>
        <end position="64"/>
    </location>
</feature>
<keyword evidence="9" id="KW-1185">Reference proteome</keyword>
<reference evidence="8 9" key="1">
    <citation type="submission" date="2023-10" db="EMBL/GenBank/DDBJ databases">
        <title>Holzapfeliella saturejae sp. nov. isolated from Satureja montana flowers.</title>
        <authorList>
            <person name="Alcantara C."/>
            <person name="Zuniga M."/>
            <person name="Landete J.M."/>
            <person name="Monedero V."/>
        </authorList>
    </citation>
    <scope>NUCLEOTIDE SEQUENCE [LARGE SCALE GENOMIC DNA]</scope>
    <source>
        <strain evidence="8 9">He02</strain>
    </source>
</reference>
<organism evidence="8 9">
    <name type="scientific">Holzapfeliella saturejae</name>
    <dbReference type="NCBI Taxonomy" id="3082953"/>
    <lineage>
        <taxon>Bacteria</taxon>
        <taxon>Bacillati</taxon>
        <taxon>Bacillota</taxon>
        <taxon>Bacilli</taxon>
        <taxon>Lactobacillales</taxon>
        <taxon>Lactobacillaceae</taxon>
        <taxon>Holzapfeliella</taxon>
    </lineage>
</organism>
<keyword evidence="4 6" id="KW-1133">Transmembrane helix</keyword>
<evidence type="ECO:0000313" key="9">
    <source>
        <dbReference type="Proteomes" id="UP001377804"/>
    </source>
</evidence>
<comment type="subcellular location">
    <subcellularLocation>
        <location evidence="1">Membrane</location>
        <topology evidence="1">Multi-pass membrane protein</topology>
    </subcellularLocation>
</comment>
<keyword evidence="3 6" id="KW-0812">Transmembrane</keyword>
<comment type="caution">
    <text evidence="8">The sequence shown here is derived from an EMBL/GenBank/DDBJ whole genome shotgun (WGS) entry which is preliminary data.</text>
</comment>
<dbReference type="Proteomes" id="UP001377804">
    <property type="component" value="Unassembled WGS sequence"/>
</dbReference>
<dbReference type="RefSeq" id="WP_339968690.1">
    <property type="nucleotide sequence ID" value="NZ_JAWMWG010000001.1"/>
</dbReference>
<feature type="transmembrane region" description="Helical" evidence="6">
    <location>
        <begin position="14"/>
        <end position="35"/>
    </location>
</feature>